<dbReference type="Pfam" id="PF12840">
    <property type="entry name" value="HTH_20"/>
    <property type="match status" value="1"/>
</dbReference>
<sequence>MTQSRPIVALPPNDPDHGLSHDQFNAAVTAMTSAFGDPTRREIYLAVRDNPDGFTASEIAEQFSLHSNVARHHLEKLSGGGYLTVEIDAATTRSAGRPSKRYRAALIEGGALAIPLRHDDLLSHLLARALDALGPEQAETIADEIGFEYGQMLAERMEPNAQQRSVQSAIASVADALTALGFDAHADTKGNDLAIVSECCPFGDTAQQYPHVVCALDRGMIRGMLAGLYGDTTPHFESSRPGGDDRCVARV</sequence>
<dbReference type="EMBL" id="CAFBPQ010000004">
    <property type="protein sequence ID" value="CAB5014705.1"/>
    <property type="molecule type" value="Genomic_DNA"/>
</dbReference>
<organism evidence="1">
    <name type="scientific">freshwater metagenome</name>
    <dbReference type="NCBI Taxonomy" id="449393"/>
    <lineage>
        <taxon>unclassified sequences</taxon>
        <taxon>metagenomes</taxon>
        <taxon>ecological metagenomes</taxon>
    </lineage>
</organism>
<dbReference type="Gene3D" id="1.10.10.10">
    <property type="entry name" value="Winged helix-like DNA-binding domain superfamily/Winged helix DNA-binding domain"/>
    <property type="match status" value="1"/>
</dbReference>
<evidence type="ECO:0000313" key="4">
    <source>
        <dbReference type="EMBL" id="CAB5014705.1"/>
    </source>
</evidence>
<proteinExistence type="predicted"/>
<evidence type="ECO:0000313" key="2">
    <source>
        <dbReference type="EMBL" id="CAB4904820.1"/>
    </source>
</evidence>
<dbReference type="SUPFAM" id="SSF46785">
    <property type="entry name" value="Winged helix' DNA-binding domain"/>
    <property type="match status" value="1"/>
</dbReference>
<dbReference type="EMBL" id="CAFBOF010000008">
    <property type="protein sequence ID" value="CAB4973104.1"/>
    <property type="molecule type" value="Genomic_DNA"/>
</dbReference>
<dbReference type="AlphaFoldDB" id="A0A6J6RMI7"/>
<dbReference type="InterPro" id="IPR036390">
    <property type="entry name" value="WH_DNA-bd_sf"/>
</dbReference>
<accession>A0A6J6RMI7</accession>
<protein>
    <submittedName>
        <fullName evidence="1">Unannotated protein</fullName>
    </submittedName>
</protein>
<gene>
    <name evidence="1" type="ORF">UFOPK2683_00831</name>
    <name evidence="2" type="ORF">UFOPK3605_00693</name>
    <name evidence="3" type="ORF">UFOPK3897_00607</name>
    <name evidence="4" type="ORF">UFOPK4121_00255</name>
</gene>
<evidence type="ECO:0000313" key="3">
    <source>
        <dbReference type="EMBL" id="CAB4973104.1"/>
    </source>
</evidence>
<evidence type="ECO:0000313" key="1">
    <source>
        <dbReference type="EMBL" id="CAB4723690.1"/>
    </source>
</evidence>
<name>A0A6J6RMI7_9ZZZZ</name>
<reference evidence="1" key="1">
    <citation type="submission" date="2020-05" db="EMBL/GenBank/DDBJ databases">
        <authorList>
            <person name="Chiriac C."/>
            <person name="Salcher M."/>
            <person name="Ghai R."/>
            <person name="Kavagutti S V."/>
        </authorList>
    </citation>
    <scope>NUCLEOTIDE SEQUENCE</scope>
</reference>
<dbReference type="InterPro" id="IPR036388">
    <property type="entry name" value="WH-like_DNA-bd_sf"/>
</dbReference>
<dbReference type="InterPro" id="IPR011991">
    <property type="entry name" value="ArsR-like_HTH"/>
</dbReference>
<dbReference type="EMBL" id="CAEZYK010000040">
    <property type="protein sequence ID" value="CAB4723690.1"/>
    <property type="molecule type" value="Genomic_DNA"/>
</dbReference>
<dbReference type="CDD" id="cd00090">
    <property type="entry name" value="HTH_ARSR"/>
    <property type="match status" value="1"/>
</dbReference>
<dbReference type="EMBL" id="CAFBMM010000026">
    <property type="protein sequence ID" value="CAB4904820.1"/>
    <property type="molecule type" value="Genomic_DNA"/>
</dbReference>